<organism evidence="1 2">
    <name type="scientific">Paenibacillus mesotrionivorans</name>
    <dbReference type="NCBI Taxonomy" id="3160968"/>
    <lineage>
        <taxon>Bacteria</taxon>
        <taxon>Bacillati</taxon>
        <taxon>Bacillota</taxon>
        <taxon>Bacilli</taxon>
        <taxon>Bacillales</taxon>
        <taxon>Paenibacillaceae</taxon>
        <taxon>Paenibacillus</taxon>
    </lineage>
</organism>
<proteinExistence type="predicted"/>
<protein>
    <submittedName>
        <fullName evidence="1">Uncharacterized protein</fullName>
    </submittedName>
</protein>
<evidence type="ECO:0000313" key="1">
    <source>
        <dbReference type="EMBL" id="MFM9328324.1"/>
    </source>
</evidence>
<comment type="caution">
    <text evidence="1">The sequence shown here is derived from an EMBL/GenBank/DDBJ whole genome shotgun (WGS) entry which is preliminary data.</text>
</comment>
<sequence length="170" mass="20335">MIMLMGWLLFLPPWLLLVFLKPERKRRFLSATFLVIALCALCYEISAQLGWWEQRERAFYFTNMNSLVFGLLPVAALIMFYLTYPNPWLYFGGNLALDAVQCYLIVPYILERVGLFEMRTMSHTGLYLLQTLVAALIFFYQKWYEHGMSYDTEAPLEEWLRRWSFRQRAR</sequence>
<reference evidence="1" key="1">
    <citation type="submission" date="2024-12" db="EMBL/GenBank/DDBJ databases">
        <authorList>
            <person name="Wu N."/>
        </authorList>
    </citation>
    <scope>NUCLEOTIDE SEQUENCE</scope>
    <source>
        <strain evidence="1">P15</strain>
    </source>
</reference>
<name>A0ACC7NU90_9BACL</name>
<gene>
    <name evidence="1" type="ORF">ACI1P1_08510</name>
</gene>
<dbReference type="EMBL" id="JBJURJ010000004">
    <property type="protein sequence ID" value="MFM9328324.1"/>
    <property type="molecule type" value="Genomic_DNA"/>
</dbReference>
<dbReference type="Proteomes" id="UP001631969">
    <property type="component" value="Unassembled WGS sequence"/>
</dbReference>
<accession>A0ACC7NU90</accession>
<keyword evidence="2" id="KW-1185">Reference proteome</keyword>
<evidence type="ECO:0000313" key="2">
    <source>
        <dbReference type="Proteomes" id="UP001631969"/>
    </source>
</evidence>